<accession>A0A8T0UVD3</accession>
<dbReference type="GO" id="GO:0051301">
    <property type="term" value="P:cell division"/>
    <property type="evidence" value="ECO:0007669"/>
    <property type="project" value="UniProtKB-UniRule"/>
</dbReference>
<dbReference type="Proteomes" id="UP000823388">
    <property type="component" value="Chromosome 3K"/>
</dbReference>
<proteinExistence type="inferred from homology"/>
<reference evidence="12" key="1">
    <citation type="submission" date="2020-05" db="EMBL/GenBank/DDBJ databases">
        <title>WGS assembly of Panicum virgatum.</title>
        <authorList>
            <person name="Lovell J.T."/>
            <person name="Jenkins J."/>
            <person name="Shu S."/>
            <person name="Juenger T.E."/>
            <person name="Schmutz J."/>
        </authorList>
    </citation>
    <scope>NUCLEOTIDE SEQUENCE</scope>
    <source>
        <strain evidence="12">AP13</strain>
    </source>
</reference>
<comment type="caution">
    <text evidence="12">The sequence shown here is derived from an EMBL/GenBank/DDBJ whole genome shotgun (WGS) entry which is preliminary data.</text>
</comment>
<keyword evidence="9" id="KW-0539">Nucleus</keyword>
<evidence type="ECO:0000256" key="10">
    <source>
        <dbReference type="SAM" id="MobiDB-lite"/>
    </source>
</evidence>
<keyword evidence="7 9" id="KW-0131">Cell cycle</keyword>
<gene>
    <name evidence="12" type="ORF">PVAP13_3KG100200</name>
</gene>
<comment type="similarity">
    <text evidence="2 9">Belongs to the SPC25 family.</text>
</comment>
<evidence type="ECO:0000256" key="8">
    <source>
        <dbReference type="ARBA" id="ARBA00023328"/>
    </source>
</evidence>
<dbReference type="InterPro" id="IPR013255">
    <property type="entry name" value="Spc25_C"/>
</dbReference>
<keyword evidence="9" id="KW-0995">Kinetochore</keyword>
<evidence type="ECO:0000256" key="2">
    <source>
        <dbReference type="ARBA" id="ARBA00006379"/>
    </source>
</evidence>
<evidence type="ECO:0000256" key="3">
    <source>
        <dbReference type="ARBA" id="ARBA00022454"/>
    </source>
</evidence>
<protein>
    <recommendedName>
        <fullName evidence="9">Kinetochore protein SPC25</fullName>
    </recommendedName>
</protein>
<dbReference type="PANTHER" id="PTHR14281:SF2">
    <property type="entry name" value="KINETOCHORE PROTEIN SPC25"/>
    <property type="match status" value="1"/>
</dbReference>
<dbReference type="CDD" id="cd23784">
    <property type="entry name" value="RWD_Spc25"/>
    <property type="match status" value="1"/>
</dbReference>
<keyword evidence="4 9" id="KW-0132">Cell division</keyword>
<keyword evidence="13" id="KW-1185">Reference proteome</keyword>
<feature type="region of interest" description="Disordered" evidence="10">
    <location>
        <begin position="315"/>
        <end position="343"/>
    </location>
</feature>
<dbReference type="AlphaFoldDB" id="A0A8T0UVD3"/>
<dbReference type="Gene3D" id="3.30.457.50">
    <property type="entry name" value="Chromosome segregation protein Spc25"/>
    <property type="match status" value="2"/>
</dbReference>
<evidence type="ECO:0000313" key="13">
    <source>
        <dbReference type="Proteomes" id="UP000823388"/>
    </source>
</evidence>
<evidence type="ECO:0000256" key="6">
    <source>
        <dbReference type="ARBA" id="ARBA00023054"/>
    </source>
</evidence>
<dbReference type="GO" id="GO:0007059">
    <property type="term" value="P:chromosome segregation"/>
    <property type="evidence" value="ECO:0007669"/>
    <property type="project" value="InterPro"/>
</dbReference>
<dbReference type="EMBL" id="CM029041">
    <property type="protein sequence ID" value="KAG2624089.1"/>
    <property type="molecule type" value="Genomic_DNA"/>
</dbReference>
<organism evidence="12 13">
    <name type="scientific">Panicum virgatum</name>
    <name type="common">Blackwell switchgrass</name>
    <dbReference type="NCBI Taxonomy" id="38727"/>
    <lineage>
        <taxon>Eukaryota</taxon>
        <taxon>Viridiplantae</taxon>
        <taxon>Streptophyta</taxon>
        <taxon>Embryophyta</taxon>
        <taxon>Tracheophyta</taxon>
        <taxon>Spermatophyta</taxon>
        <taxon>Magnoliopsida</taxon>
        <taxon>Liliopsida</taxon>
        <taxon>Poales</taxon>
        <taxon>Poaceae</taxon>
        <taxon>PACMAD clade</taxon>
        <taxon>Panicoideae</taxon>
        <taxon>Panicodae</taxon>
        <taxon>Paniceae</taxon>
        <taxon>Panicinae</taxon>
        <taxon>Panicum</taxon>
        <taxon>Panicum sect. Hiantes</taxon>
    </lineage>
</organism>
<feature type="domain" description="Chromosome segregation protein Spc25 C-terminal" evidence="11">
    <location>
        <begin position="238"/>
        <end position="273"/>
    </location>
</feature>
<feature type="region of interest" description="Disordered" evidence="10">
    <location>
        <begin position="1"/>
        <end position="27"/>
    </location>
</feature>
<comment type="subcellular location">
    <subcellularLocation>
        <location evidence="1">Chromosome</location>
        <location evidence="1">Centromere</location>
    </subcellularLocation>
    <subcellularLocation>
        <location evidence="9">Nucleus</location>
    </subcellularLocation>
    <subcellularLocation>
        <location evidence="9">Chromosome</location>
        <location evidence="9">Centromere</location>
        <location evidence="9">Kinetochore</location>
    </subcellularLocation>
</comment>
<evidence type="ECO:0000256" key="4">
    <source>
        <dbReference type="ARBA" id="ARBA00022618"/>
    </source>
</evidence>
<evidence type="ECO:0000256" key="7">
    <source>
        <dbReference type="ARBA" id="ARBA00023306"/>
    </source>
</evidence>
<dbReference type="InterPro" id="IPR045143">
    <property type="entry name" value="Spc25"/>
</dbReference>
<dbReference type="Pfam" id="PF08234">
    <property type="entry name" value="Spindle_Spc25"/>
    <property type="match status" value="1"/>
</dbReference>
<dbReference type="OrthoDB" id="6353017at2759"/>
<dbReference type="GO" id="GO:0031262">
    <property type="term" value="C:Ndc80 complex"/>
    <property type="evidence" value="ECO:0007669"/>
    <property type="project" value="InterPro"/>
</dbReference>
<name>A0A8T0UVD3_PANVG</name>
<evidence type="ECO:0000256" key="5">
    <source>
        <dbReference type="ARBA" id="ARBA00022776"/>
    </source>
</evidence>
<sequence length="343" mass="37602">MTSSAEQQMAAPVATAPGGGGTGRLDPQWRKAAVAALRGRMAAHRDGEAGYAALASARSLALQAFSRREQLKGLKDQLRGLQPQLAETLSVQLREESKGKLATESISDATARIKRLGNLVADLRDKRDEHTAVVSEQLQALETLEASSNEDAAVRDKIEEAIFWYEKFLGFKIVVGEEGVKFVLNKLDPQSPEKEYSLCINFDKDRYNCELKLLMRFCQLPLLIPHSPFFTFFFVTAVLQCDPHIKDVEKLVKDLNLSDNVVKFVRIIREKFQSSAMNGALPISPVVEPDVSAPPFPSPMVTSVGGRSEDVLKQSLPAKRGATALPATSPGSLRRSSRAKGVR</sequence>
<dbReference type="PANTHER" id="PTHR14281">
    <property type="entry name" value="KINETOCHORE PROTEIN SPC25-RELATED"/>
    <property type="match status" value="1"/>
</dbReference>
<evidence type="ECO:0000256" key="9">
    <source>
        <dbReference type="RuleBase" id="RU367150"/>
    </source>
</evidence>
<comment type="function">
    <text evidence="9">Acts as a component of the essential kinetochore-associated NDC80 complex, which is required for chromosome segregation and spindle checkpoint activity.</text>
</comment>
<evidence type="ECO:0000256" key="1">
    <source>
        <dbReference type="ARBA" id="ARBA00004584"/>
    </source>
</evidence>
<comment type="subunit">
    <text evidence="9">Component of the NDC80 complex.</text>
</comment>
<evidence type="ECO:0000313" key="12">
    <source>
        <dbReference type="EMBL" id="KAG2624089.1"/>
    </source>
</evidence>
<dbReference type="GO" id="GO:0005634">
    <property type="term" value="C:nucleus"/>
    <property type="evidence" value="ECO:0007669"/>
    <property type="project" value="UniProtKB-SubCell"/>
</dbReference>
<keyword evidence="5 9" id="KW-0498">Mitosis</keyword>
<keyword evidence="3 9" id="KW-0158">Chromosome</keyword>
<evidence type="ECO:0000259" key="11">
    <source>
        <dbReference type="Pfam" id="PF08234"/>
    </source>
</evidence>
<keyword evidence="8 9" id="KW-0137">Centromere</keyword>
<keyword evidence="6" id="KW-0175">Coiled coil</keyword>